<evidence type="ECO:0000313" key="14">
    <source>
        <dbReference type="Proteomes" id="UP000252519"/>
    </source>
</evidence>
<feature type="signal peptide" evidence="12">
    <location>
        <begin position="1"/>
        <end position="23"/>
    </location>
</feature>
<gene>
    <name evidence="13" type="ORF">ANCCAN_01846</name>
</gene>
<dbReference type="Proteomes" id="UP000252519">
    <property type="component" value="Unassembled WGS sequence"/>
</dbReference>
<accession>A0A368H8M1</accession>
<dbReference type="PANTHER" id="PTHR45618">
    <property type="entry name" value="MITOCHONDRIAL DICARBOXYLATE CARRIER-RELATED"/>
    <property type="match status" value="1"/>
</dbReference>
<keyword evidence="3 11" id="KW-0813">Transport</keyword>
<evidence type="ECO:0000256" key="1">
    <source>
        <dbReference type="ARBA" id="ARBA00004448"/>
    </source>
</evidence>
<evidence type="ECO:0000256" key="3">
    <source>
        <dbReference type="ARBA" id="ARBA00022448"/>
    </source>
</evidence>
<dbReference type="AlphaFoldDB" id="A0A368H8M1"/>
<name>A0A368H8M1_ANCCA</name>
<reference evidence="13 14" key="1">
    <citation type="submission" date="2014-10" db="EMBL/GenBank/DDBJ databases">
        <title>Draft genome of the hookworm Ancylostoma caninum.</title>
        <authorList>
            <person name="Mitreva M."/>
        </authorList>
    </citation>
    <scope>NUCLEOTIDE SEQUENCE [LARGE SCALE GENOMIC DNA]</scope>
    <source>
        <strain evidence="13 14">Baltimore</strain>
    </source>
</reference>
<comment type="caution">
    <text evidence="13">The sequence shown here is derived from an EMBL/GenBank/DDBJ whole genome shotgun (WGS) entry which is preliminary data.</text>
</comment>
<evidence type="ECO:0000256" key="12">
    <source>
        <dbReference type="SAM" id="SignalP"/>
    </source>
</evidence>
<dbReference type="STRING" id="29170.A0A368H8M1"/>
<keyword evidence="6" id="KW-0999">Mitochondrion inner membrane</keyword>
<dbReference type="GO" id="GO:0005743">
    <property type="term" value="C:mitochondrial inner membrane"/>
    <property type="evidence" value="ECO:0007669"/>
    <property type="project" value="UniProtKB-SubCell"/>
</dbReference>
<proteinExistence type="inferred from homology"/>
<dbReference type="OrthoDB" id="756301at2759"/>
<protein>
    <submittedName>
        <fullName evidence="13">Uncharacterized protein</fullName>
    </submittedName>
</protein>
<keyword evidence="5" id="KW-0677">Repeat</keyword>
<evidence type="ECO:0000256" key="2">
    <source>
        <dbReference type="ARBA" id="ARBA00006375"/>
    </source>
</evidence>
<dbReference type="PROSITE" id="PS50920">
    <property type="entry name" value="SOLCAR"/>
    <property type="match status" value="3"/>
</dbReference>
<feature type="repeat" description="Solcar" evidence="10">
    <location>
        <begin position="234"/>
        <end position="334"/>
    </location>
</feature>
<dbReference type="InterPro" id="IPR050391">
    <property type="entry name" value="Mito_Metabolite_Transporter"/>
</dbReference>
<keyword evidence="12" id="KW-0732">Signal</keyword>
<evidence type="ECO:0000313" key="13">
    <source>
        <dbReference type="EMBL" id="RCN52058.1"/>
    </source>
</evidence>
<feature type="repeat" description="Solcar" evidence="10">
    <location>
        <begin position="37"/>
        <end position="123"/>
    </location>
</feature>
<evidence type="ECO:0000256" key="7">
    <source>
        <dbReference type="ARBA" id="ARBA00022989"/>
    </source>
</evidence>
<evidence type="ECO:0000256" key="9">
    <source>
        <dbReference type="ARBA" id="ARBA00023136"/>
    </source>
</evidence>
<keyword evidence="8" id="KW-0496">Mitochondrion</keyword>
<keyword evidence="4 10" id="KW-0812">Transmembrane</keyword>
<feature type="repeat" description="Solcar" evidence="10">
    <location>
        <begin position="137"/>
        <end position="225"/>
    </location>
</feature>
<dbReference type="InterPro" id="IPR018108">
    <property type="entry name" value="MCP_transmembrane"/>
</dbReference>
<sequence>MWRLGRINAWTVCFYVYLGLVMAQRSDQQHLTESPLTQIATKYFLSCTAALVAETVTYPLDITKTRLQIARNRHTKGGMFQVTYDIVRKEGPLSLWSGVGPAITRHYIYTGIRMGGYETLRGMVFDEAKEKSFPVWKSMLCGATAGLVAQFAASPTDLVKVQMQMEGLRKLQKLPLRYSGAFDCFISLYRTQGFFGLWLGWIPNCQRAALLNMADIATYDFVKHKLLAKFNFPDNWVTHAISSACAGLSAAIVSLPSDVVKTRMMDQIRHELDAKMAHTKNVHVQLYNGCIDCFVKIIRHEGIFSLYKGFLPSYIRMAPWSLTFWVSYEEIRKFVGAPSF</sequence>
<dbReference type="EMBL" id="JOJR01000009">
    <property type="protein sequence ID" value="RCN52058.1"/>
    <property type="molecule type" value="Genomic_DNA"/>
</dbReference>
<evidence type="ECO:0000256" key="10">
    <source>
        <dbReference type="PROSITE-ProRule" id="PRU00282"/>
    </source>
</evidence>
<evidence type="ECO:0000256" key="5">
    <source>
        <dbReference type="ARBA" id="ARBA00022737"/>
    </source>
</evidence>
<keyword evidence="7" id="KW-1133">Transmembrane helix</keyword>
<comment type="similarity">
    <text evidence="2 11">Belongs to the mitochondrial carrier (TC 2.A.29) family.</text>
</comment>
<comment type="subcellular location">
    <subcellularLocation>
        <location evidence="1">Mitochondrion inner membrane</location>
        <topology evidence="1">Multi-pass membrane protein</topology>
    </subcellularLocation>
</comment>
<dbReference type="Gene3D" id="1.50.40.10">
    <property type="entry name" value="Mitochondrial carrier domain"/>
    <property type="match status" value="1"/>
</dbReference>
<evidence type="ECO:0000256" key="6">
    <source>
        <dbReference type="ARBA" id="ARBA00022792"/>
    </source>
</evidence>
<keyword evidence="14" id="KW-1185">Reference proteome</keyword>
<dbReference type="SUPFAM" id="SSF103506">
    <property type="entry name" value="Mitochondrial carrier"/>
    <property type="match status" value="1"/>
</dbReference>
<dbReference type="Pfam" id="PF00153">
    <property type="entry name" value="Mito_carr"/>
    <property type="match status" value="3"/>
</dbReference>
<organism evidence="13 14">
    <name type="scientific">Ancylostoma caninum</name>
    <name type="common">Dog hookworm</name>
    <dbReference type="NCBI Taxonomy" id="29170"/>
    <lineage>
        <taxon>Eukaryota</taxon>
        <taxon>Metazoa</taxon>
        <taxon>Ecdysozoa</taxon>
        <taxon>Nematoda</taxon>
        <taxon>Chromadorea</taxon>
        <taxon>Rhabditida</taxon>
        <taxon>Rhabditina</taxon>
        <taxon>Rhabditomorpha</taxon>
        <taxon>Strongyloidea</taxon>
        <taxon>Ancylostomatidae</taxon>
        <taxon>Ancylostomatinae</taxon>
        <taxon>Ancylostoma</taxon>
    </lineage>
</organism>
<evidence type="ECO:0000256" key="4">
    <source>
        <dbReference type="ARBA" id="ARBA00022692"/>
    </source>
</evidence>
<evidence type="ECO:0000256" key="8">
    <source>
        <dbReference type="ARBA" id="ARBA00023128"/>
    </source>
</evidence>
<dbReference type="InterPro" id="IPR023395">
    <property type="entry name" value="MCP_dom_sf"/>
</dbReference>
<dbReference type="FunFam" id="1.50.40.10:FF:000062">
    <property type="entry name" value="mitochondrial uncoupling protein 3"/>
    <property type="match status" value="1"/>
</dbReference>
<keyword evidence="9 10" id="KW-0472">Membrane</keyword>
<evidence type="ECO:0000256" key="11">
    <source>
        <dbReference type="RuleBase" id="RU000488"/>
    </source>
</evidence>
<feature type="chain" id="PRO_5017074526" evidence="12">
    <location>
        <begin position="24"/>
        <end position="340"/>
    </location>
</feature>